<protein>
    <submittedName>
        <fullName evidence="8">Cysteine-rich repeat secretory protein 55</fullName>
    </submittedName>
</protein>
<keyword evidence="2" id="KW-0964">Secreted</keyword>
<comment type="subcellular location">
    <subcellularLocation>
        <location evidence="1">Secreted</location>
    </subcellularLocation>
</comment>
<feature type="domain" description="Gnk2-homologous" evidence="7">
    <location>
        <begin position="21"/>
        <end position="123"/>
    </location>
</feature>
<sequence length="261" mass="28978">MARFHFYHLLLLFSLVLPLYGADPIGDYCNNDKRLTNAQKSNVDGVLAQLVAKAPLDGFATASSGSGANGVYGLVQCRQDVSTEDCSTCTQDAAKEIQKRCPDQVDARIWYDYCFLRYDTDNFIGKLDAGYGIIYYNVENITGDVESFEKKVGDLMNRVEKQAIALPMSRGLGKDKTDFSPFVTIYGLAQCTRDLSQLSCAQCLAIAIGNFPKYCENSKGCQVNYSSCRARYEIYPFFFPVDPKNKVLAAKGSALRVLLYP</sequence>
<dbReference type="EMBL" id="QPKB01000001">
    <property type="protein sequence ID" value="RWR75005.1"/>
    <property type="molecule type" value="Genomic_DNA"/>
</dbReference>
<evidence type="ECO:0000313" key="8">
    <source>
        <dbReference type="EMBL" id="RWR75005.1"/>
    </source>
</evidence>
<keyword evidence="3 6" id="KW-0732">Signal</keyword>
<keyword evidence="4" id="KW-0677">Repeat</keyword>
<dbReference type="PROSITE" id="PS51473">
    <property type="entry name" value="GNK2"/>
    <property type="match status" value="2"/>
</dbReference>
<dbReference type="GO" id="GO:0005576">
    <property type="term" value="C:extracellular region"/>
    <property type="evidence" value="ECO:0007669"/>
    <property type="project" value="UniProtKB-SubCell"/>
</dbReference>
<dbReference type="STRING" id="337451.A0A443N906"/>
<feature type="signal peptide" evidence="6">
    <location>
        <begin position="1"/>
        <end position="21"/>
    </location>
</feature>
<comment type="caution">
    <text evidence="8">The sequence shown here is derived from an EMBL/GenBank/DDBJ whole genome shotgun (WGS) entry which is preliminary data.</text>
</comment>
<organism evidence="8 9">
    <name type="scientific">Cinnamomum micranthum f. kanehirae</name>
    <dbReference type="NCBI Taxonomy" id="337451"/>
    <lineage>
        <taxon>Eukaryota</taxon>
        <taxon>Viridiplantae</taxon>
        <taxon>Streptophyta</taxon>
        <taxon>Embryophyta</taxon>
        <taxon>Tracheophyta</taxon>
        <taxon>Spermatophyta</taxon>
        <taxon>Magnoliopsida</taxon>
        <taxon>Magnoliidae</taxon>
        <taxon>Laurales</taxon>
        <taxon>Lauraceae</taxon>
        <taxon>Cinnamomum</taxon>
    </lineage>
</organism>
<comment type="similarity">
    <text evidence="5">Belongs to the cysteine-rich repeat secretory protein family.</text>
</comment>
<dbReference type="InterPro" id="IPR038408">
    <property type="entry name" value="GNK2_sf"/>
</dbReference>
<dbReference type="InterPro" id="IPR002902">
    <property type="entry name" value="GNK2"/>
</dbReference>
<evidence type="ECO:0000256" key="4">
    <source>
        <dbReference type="ARBA" id="ARBA00022737"/>
    </source>
</evidence>
<evidence type="ECO:0000256" key="6">
    <source>
        <dbReference type="SAM" id="SignalP"/>
    </source>
</evidence>
<dbReference type="OrthoDB" id="1933521at2759"/>
<feature type="chain" id="PRO_5019549452" evidence="6">
    <location>
        <begin position="22"/>
        <end position="261"/>
    </location>
</feature>
<keyword evidence="9" id="KW-1185">Reference proteome</keyword>
<proteinExistence type="inferred from homology"/>
<gene>
    <name evidence="8" type="ORF">CKAN_00336800</name>
</gene>
<evidence type="ECO:0000256" key="5">
    <source>
        <dbReference type="ARBA" id="ARBA00038515"/>
    </source>
</evidence>
<dbReference type="FunFam" id="3.30.430.20:FF:000002">
    <property type="entry name" value="Cysteine-rich receptor-like protein kinase 10"/>
    <property type="match status" value="1"/>
</dbReference>
<dbReference type="Proteomes" id="UP000283530">
    <property type="component" value="Unassembled WGS sequence"/>
</dbReference>
<dbReference type="Pfam" id="PF01657">
    <property type="entry name" value="Stress-antifung"/>
    <property type="match status" value="2"/>
</dbReference>
<dbReference type="AlphaFoldDB" id="A0A443N906"/>
<feature type="domain" description="Gnk2-homologous" evidence="7">
    <location>
        <begin position="129"/>
        <end position="237"/>
    </location>
</feature>
<dbReference type="InterPro" id="IPR050581">
    <property type="entry name" value="CRR_secretory_protein"/>
</dbReference>
<dbReference type="CDD" id="cd23509">
    <property type="entry name" value="Gnk2-like"/>
    <property type="match status" value="2"/>
</dbReference>
<evidence type="ECO:0000259" key="7">
    <source>
        <dbReference type="PROSITE" id="PS51473"/>
    </source>
</evidence>
<name>A0A443N906_9MAGN</name>
<dbReference type="PANTHER" id="PTHR32411">
    <property type="entry name" value="CYSTEINE-RICH REPEAT SECRETORY PROTEIN 38-RELATED"/>
    <property type="match status" value="1"/>
</dbReference>
<evidence type="ECO:0000313" key="9">
    <source>
        <dbReference type="Proteomes" id="UP000283530"/>
    </source>
</evidence>
<evidence type="ECO:0000256" key="2">
    <source>
        <dbReference type="ARBA" id="ARBA00022525"/>
    </source>
</evidence>
<accession>A0A443N906</accession>
<evidence type="ECO:0000256" key="3">
    <source>
        <dbReference type="ARBA" id="ARBA00022729"/>
    </source>
</evidence>
<reference evidence="8 9" key="1">
    <citation type="journal article" date="2019" name="Nat. Plants">
        <title>Stout camphor tree genome fills gaps in understanding of flowering plant genome evolution.</title>
        <authorList>
            <person name="Chaw S.M."/>
            <person name="Liu Y.C."/>
            <person name="Wu Y.W."/>
            <person name="Wang H.Y."/>
            <person name="Lin C.I."/>
            <person name="Wu C.S."/>
            <person name="Ke H.M."/>
            <person name="Chang L.Y."/>
            <person name="Hsu C.Y."/>
            <person name="Yang H.T."/>
            <person name="Sudianto E."/>
            <person name="Hsu M.H."/>
            <person name="Wu K.P."/>
            <person name="Wang L.N."/>
            <person name="Leebens-Mack J.H."/>
            <person name="Tsai I.J."/>
        </authorList>
    </citation>
    <scope>NUCLEOTIDE SEQUENCE [LARGE SCALE GENOMIC DNA]</scope>
    <source>
        <strain evidence="9">cv. Chaw 1501</strain>
        <tissue evidence="8">Young leaves</tissue>
    </source>
</reference>
<dbReference type="PANTHER" id="PTHR32411:SF55">
    <property type="entry name" value="CYSTEINE-RICH REPEAT SECRETORY PROTEIN 55"/>
    <property type="match status" value="1"/>
</dbReference>
<evidence type="ECO:0000256" key="1">
    <source>
        <dbReference type="ARBA" id="ARBA00004613"/>
    </source>
</evidence>
<dbReference type="Gene3D" id="3.30.430.20">
    <property type="entry name" value="Gnk2 domain, C-X8-C-X2-C motif"/>
    <property type="match status" value="2"/>
</dbReference>